<dbReference type="Gene3D" id="3.90.180.10">
    <property type="entry name" value="Medium-chain alcohol dehydrogenases, catalytic domain"/>
    <property type="match status" value="1"/>
</dbReference>
<dbReference type="InterPro" id="IPR013149">
    <property type="entry name" value="ADH-like_C"/>
</dbReference>
<comment type="cofactor">
    <cofactor evidence="1 8">
        <name>Zn(2+)</name>
        <dbReference type="ChEBI" id="CHEBI:29105"/>
    </cofactor>
</comment>
<sequence>MAEAPKNQLALVAENFQGDFTIKEIPVPEIEEDEILVNLEYSGICHTDVHCHEGIYGPLVKLPYIGGHEGSGRIVKLGGNVKNWKIGDKVGVQMMNNACSSCEFCKKEKHFLCPSIVEFGVSRPGTFQQYIAVKPYDAVKLPDHADLSIIAPILCAGVTIYSALRQCNLLPGECVALSGAGGGLGSLGIQYAKSMGYRVLAIDHSSKEQHCRSLGADYFVDAFSENLVPYIVQQTDGGPHAIINMANSMKAVNDAILYLRKGSIIVQLSVPKESNLEINVIYLVMKCITLKGSMVGSRAEMATALDLAVSGIVKVPVDIVSMAETSTAFEAIRSGKVTGRKVIDLRKP</sequence>
<proteinExistence type="inferred from homology"/>
<dbReference type="OrthoDB" id="1879366at2759"/>
<dbReference type="PANTHER" id="PTHR42940">
    <property type="entry name" value="ALCOHOL DEHYDROGENASE 1-RELATED"/>
    <property type="match status" value="1"/>
</dbReference>
<evidence type="ECO:0000256" key="4">
    <source>
        <dbReference type="ARBA" id="ARBA00022723"/>
    </source>
</evidence>
<dbReference type="Pfam" id="PF08240">
    <property type="entry name" value="ADH_N"/>
    <property type="match status" value="1"/>
</dbReference>
<evidence type="ECO:0000256" key="1">
    <source>
        <dbReference type="ARBA" id="ARBA00001947"/>
    </source>
</evidence>
<organism evidence="10 11">
    <name type="scientific">Diploscapter pachys</name>
    <dbReference type="NCBI Taxonomy" id="2018661"/>
    <lineage>
        <taxon>Eukaryota</taxon>
        <taxon>Metazoa</taxon>
        <taxon>Ecdysozoa</taxon>
        <taxon>Nematoda</taxon>
        <taxon>Chromadorea</taxon>
        <taxon>Rhabditida</taxon>
        <taxon>Rhabditina</taxon>
        <taxon>Rhabditomorpha</taxon>
        <taxon>Rhabditoidea</taxon>
        <taxon>Rhabditidae</taxon>
        <taxon>Diploscapter</taxon>
    </lineage>
</organism>
<protein>
    <recommendedName>
        <fullName evidence="3">alcohol dehydrogenase</fullName>
        <ecNumber evidence="3">1.1.1.1</ecNumber>
    </recommendedName>
</protein>
<dbReference type="STRING" id="2018661.A0A2A2LS69"/>
<dbReference type="InterPro" id="IPR011032">
    <property type="entry name" value="GroES-like_sf"/>
</dbReference>
<comment type="similarity">
    <text evidence="2 8">Belongs to the zinc-containing alcohol dehydrogenase family.</text>
</comment>
<accession>A0A2A2LS69</accession>
<evidence type="ECO:0000256" key="8">
    <source>
        <dbReference type="RuleBase" id="RU361277"/>
    </source>
</evidence>
<dbReference type="SMART" id="SM00829">
    <property type="entry name" value="PKS_ER"/>
    <property type="match status" value="1"/>
</dbReference>
<dbReference type="AlphaFoldDB" id="A0A2A2LS69"/>
<dbReference type="GO" id="GO:0004022">
    <property type="term" value="F:alcohol dehydrogenase (NAD+) activity"/>
    <property type="evidence" value="ECO:0007669"/>
    <property type="project" value="UniProtKB-EC"/>
</dbReference>
<dbReference type="PANTHER" id="PTHR42940:SF3">
    <property type="entry name" value="ALCOHOL DEHYDROGENASE 1-RELATED"/>
    <property type="match status" value="1"/>
</dbReference>
<reference evidence="10 11" key="1">
    <citation type="journal article" date="2017" name="Curr. Biol.">
        <title>Genome architecture and evolution of a unichromosomal asexual nematode.</title>
        <authorList>
            <person name="Fradin H."/>
            <person name="Zegar C."/>
            <person name="Gutwein M."/>
            <person name="Lucas J."/>
            <person name="Kovtun M."/>
            <person name="Corcoran D."/>
            <person name="Baugh L.R."/>
            <person name="Kiontke K."/>
            <person name="Gunsalus K."/>
            <person name="Fitch D.H."/>
            <person name="Piano F."/>
        </authorList>
    </citation>
    <scope>NUCLEOTIDE SEQUENCE [LARGE SCALE GENOMIC DNA]</scope>
    <source>
        <strain evidence="10">PF1309</strain>
    </source>
</reference>
<dbReference type="Gene3D" id="3.40.50.720">
    <property type="entry name" value="NAD(P)-binding Rossmann-like Domain"/>
    <property type="match status" value="1"/>
</dbReference>
<evidence type="ECO:0000256" key="7">
    <source>
        <dbReference type="ARBA" id="ARBA00023027"/>
    </source>
</evidence>
<keyword evidence="5 8" id="KW-0862">Zinc</keyword>
<evidence type="ECO:0000313" key="11">
    <source>
        <dbReference type="Proteomes" id="UP000218231"/>
    </source>
</evidence>
<dbReference type="InterPro" id="IPR013154">
    <property type="entry name" value="ADH-like_N"/>
</dbReference>
<evidence type="ECO:0000256" key="6">
    <source>
        <dbReference type="ARBA" id="ARBA00023002"/>
    </source>
</evidence>
<keyword evidence="4 8" id="KW-0479">Metal-binding</keyword>
<dbReference type="InterPro" id="IPR036291">
    <property type="entry name" value="NAD(P)-bd_dom_sf"/>
</dbReference>
<gene>
    <name evidence="10" type="ORF">WR25_01733</name>
</gene>
<dbReference type="CDD" id="cd08297">
    <property type="entry name" value="CAD3"/>
    <property type="match status" value="1"/>
</dbReference>
<dbReference type="GO" id="GO:0005737">
    <property type="term" value="C:cytoplasm"/>
    <property type="evidence" value="ECO:0007669"/>
    <property type="project" value="TreeGrafter"/>
</dbReference>
<comment type="caution">
    <text evidence="10">The sequence shown here is derived from an EMBL/GenBank/DDBJ whole genome shotgun (WGS) entry which is preliminary data.</text>
</comment>
<evidence type="ECO:0000256" key="3">
    <source>
        <dbReference type="ARBA" id="ARBA00013190"/>
    </source>
</evidence>
<dbReference type="SUPFAM" id="SSF51735">
    <property type="entry name" value="NAD(P)-binding Rossmann-fold domains"/>
    <property type="match status" value="1"/>
</dbReference>
<dbReference type="PROSITE" id="PS00059">
    <property type="entry name" value="ADH_ZINC"/>
    <property type="match status" value="1"/>
</dbReference>
<keyword evidence="7" id="KW-0520">NAD</keyword>
<dbReference type="InterPro" id="IPR020843">
    <property type="entry name" value="ER"/>
</dbReference>
<dbReference type="Proteomes" id="UP000218231">
    <property type="component" value="Unassembled WGS sequence"/>
</dbReference>
<feature type="domain" description="Enoyl reductase (ER)" evidence="9">
    <location>
        <begin position="18"/>
        <end position="343"/>
    </location>
</feature>
<keyword evidence="11" id="KW-1185">Reference proteome</keyword>
<dbReference type="InterPro" id="IPR002328">
    <property type="entry name" value="ADH_Zn_CS"/>
</dbReference>
<dbReference type="EC" id="1.1.1.1" evidence="3"/>
<keyword evidence="6" id="KW-0560">Oxidoreductase</keyword>
<dbReference type="SUPFAM" id="SSF50129">
    <property type="entry name" value="GroES-like"/>
    <property type="match status" value="1"/>
</dbReference>
<dbReference type="Pfam" id="PF00107">
    <property type="entry name" value="ADH_zinc_N"/>
    <property type="match status" value="1"/>
</dbReference>
<name>A0A2A2LS69_9BILA</name>
<evidence type="ECO:0000313" key="10">
    <source>
        <dbReference type="EMBL" id="PAV88865.1"/>
    </source>
</evidence>
<dbReference type="FunFam" id="3.40.50.720:FF:000039">
    <property type="entry name" value="Alcohol dehydrogenase AdhP"/>
    <property type="match status" value="1"/>
</dbReference>
<evidence type="ECO:0000256" key="2">
    <source>
        <dbReference type="ARBA" id="ARBA00008072"/>
    </source>
</evidence>
<dbReference type="EMBL" id="LIAE01006488">
    <property type="protein sequence ID" value="PAV88865.1"/>
    <property type="molecule type" value="Genomic_DNA"/>
</dbReference>
<dbReference type="GO" id="GO:0008270">
    <property type="term" value="F:zinc ion binding"/>
    <property type="evidence" value="ECO:0007669"/>
    <property type="project" value="InterPro"/>
</dbReference>
<evidence type="ECO:0000256" key="5">
    <source>
        <dbReference type="ARBA" id="ARBA00022833"/>
    </source>
</evidence>
<evidence type="ECO:0000259" key="9">
    <source>
        <dbReference type="SMART" id="SM00829"/>
    </source>
</evidence>